<feature type="compositionally biased region" description="Basic and acidic residues" evidence="2">
    <location>
        <begin position="44"/>
        <end position="56"/>
    </location>
</feature>
<protein>
    <recommendedName>
        <fullName evidence="5">C3H1-type domain-containing protein</fullName>
    </recommendedName>
</protein>
<sequence>MPFARCKWYDDEGAPRNGGCRNIGFSCEFVHPSEPRWNEAPPPRTRDQNAPPRDRGGSWSTGGPPAGAPTGPRGGAARTKDAGWNTSNTTGHSWGQSRQAAPAAASSHSAGLGGWGNSESSGQGASAGGRGASSGGWGDSTGGWGESTSGWGDPGAWGSGAGAGSGGWDDTSGGGSGTSAPVQVPAVARSLPKPNSLPRAEANNTGNEDVGWGSSHAWDTGGLGTSGNAGGTWGTTESSADEAGATRNAGDTWGANVDNGWASIASASGANSIVARDKSKQPLSIMTSSVLHSSTATQDHQEMSNPFAPMLDSPAAVRRPSYAFDDPTFSPSEDTLPTANTELDELIPDAQNLTWKSLVKNINKAVQYQQELAEANIMREKVKRLFKSRRMQDASDDARAPLEKSYGEYRRQADKADKRLKDVLDTLAKHPLDLCSASSINVEVLQEYVREAKAWMVTMDEQMQDLRRWLTEHEVPGHQPPSQAEPGKPKLSERLVKMESRVDDLRIFLEELDRTVPASVQKAIDEEVARCQAALDEHTENVTVALTLSMGERYDQVKGEIRNALSRLGELRKDVRSLQERDHQWWQEAYKLKAEHEDLSLRLTKLEHARFDQAAVHTANTRAIQDLDAAFKRITLGQSAAAAPPPYTEELCDRLSVLLRPAYEQEVMTAVSAVRESALVHARKQEELLYSRMFEQLQPSLRVLATFNEFIETHRACSVDASPGLTNCIQQAMS</sequence>
<feature type="coiled-coil region" evidence="1">
    <location>
        <begin position="554"/>
        <end position="581"/>
    </location>
</feature>
<feature type="compositionally biased region" description="Gly residues" evidence="2">
    <location>
        <begin position="152"/>
        <end position="177"/>
    </location>
</feature>
<dbReference type="EMBL" id="JADCUA010000002">
    <property type="protein sequence ID" value="KAH9843105.1"/>
    <property type="molecule type" value="Genomic_DNA"/>
</dbReference>
<dbReference type="Proteomes" id="UP000814176">
    <property type="component" value="Unassembled WGS sequence"/>
</dbReference>
<evidence type="ECO:0000256" key="2">
    <source>
        <dbReference type="SAM" id="MobiDB-lite"/>
    </source>
</evidence>
<organism evidence="3 4">
    <name type="scientific">Rhodofomes roseus</name>
    <dbReference type="NCBI Taxonomy" id="34475"/>
    <lineage>
        <taxon>Eukaryota</taxon>
        <taxon>Fungi</taxon>
        <taxon>Dikarya</taxon>
        <taxon>Basidiomycota</taxon>
        <taxon>Agaricomycotina</taxon>
        <taxon>Agaricomycetes</taxon>
        <taxon>Polyporales</taxon>
        <taxon>Rhodofomes</taxon>
    </lineage>
</organism>
<proteinExistence type="predicted"/>
<feature type="region of interest" description="Disordered" evidence="2">
    <location>
        <begin position="31"/>
        <end position="252"/>
    </location>
</feature>
<feature type="compositionally biased region" description="Gly residues" evidence="2">
    <location>
        <begin position="221"/>
        <end position="233"/>
    </location>
</feature>
<evidence type="ECO:0000313" key="4">
    <source>
        <dbReference type="Proteomes" id="UP000814176"/>
    </source>
</evidence>
<evidence type="ECO:0008006" key="5">
    <source>
        <dbReference type="Google" id="ProtNLM"/>
    </source>
</evidence>
<feature type="compositionally biased region" description="Gly residues" evidence="2">
    <location>
        <begin position="125"/>
        <end position="145"/>
    </location>
</feature>
<evidence type="ECO:0000256" key="1">
    <source>
        <dbReference type="SAM" id="Coils"/>
    </source>
</evidence>
<dbReference type="RefSeq" id="XP_047784152.1">
    <property type="nucleotide sequence ID" value="XM_047917188.1"/>
</dbReference>
<dbReference type="GeneID" id="71997920"/>
<feature type="compositionally biased region" description="Low complexity" evidence="2">
    <location>
        <begin position="97"/>
        <end position="110"/>
    </location>
</feature>
<reference evidence="3 4" key="1">
    <citation type="journal article" date="2021" name="Environ. Microbiol.">
        <title>Gene family expansions and transcriptome signatures uncover fungal adaptations to wood decay.</title>
        <authorList>
            <person name="Hage H."/>
            <person name="Miyauchi S."/>
            <person name="Viragh M."/>
            <person name="Drula E."/>
            <person name="Min B."/>
            <person name="Chaduli D."/>
            <person name="Navarro D."/>
            <person name="Favel A."/>
            <person name="Norest M."/>
            <person name="Lesage-Meessen L."/>
            <person name="Balint B."/>
            <person name="Merenyi Z."/>
            <person name="de Eugenio L."/>
            <person name="Morin E."/>
            <person name="Martinez A.T."/>
            <person name="Baldrian P."/>
            <person name="Stursova M."/>
            <person name="Martinez M.J."/>
            <person name="Novotny C."/>
            <person name="Magnuson J.K."/>
            <person name="Spatafora J.W."/>
            <person name="Maurice S."/>
            <person name="Pangilinan J."/>
            <person name="Andreopoulos W."/>
            <person name="LaButti K."/>
            <person name="Hundley H."/>
            <person name="Na H."/>
            <person name="Kuo A."/>
            <person name="Barry K."/>
            <person name="Lipzen A."/>
            <person name="Henrissat B."/>
            <person name="Riley R."/>
            <person name="Ahrendt S."/>
            <person name="Nagy L.G."/>
            <person name="Grigoriev I.V."/>
            <person name="Martin F."/>
            <person name="Rosso M.N."/>
        </authorList>
    </citation>
    <scope>NUCLEOTIDE SEQUENCE [LARGE SCALE GENOMIC DNA]</scope>
    <source>
        <strain evidence="3 4">CIRM-BRFM 1785</strain>
    </source>
</reference>
<accession>A0ABQ8KVM4</accession>
<gene>
    <name evidence="3" type="ORF">C8Q71DRAFT_235146</name>
</gene>
<feature type="compositionally biased region" description="Low complexity" evidence="2">
    <location>
        <begin position="68"/>
        <end position="77"/>
    </location>
</feature>
<name>A0ABQ8KVM4_9APHY</name>
<comment type="caution">
    <text evidence="3">The sequence shown here is derived from an EMBL/GenBank/DDBJ whole genome shotgun (WGS) entry which is preliminary data.</text>
</comment>
<keyword evidence="1" id="KW-0175">Coiled coil</keyword>
<evidence type="ECO:0000313" key="3">
    <source>
        <dbReference type="EMBL" id="KAH9843105.1"/>
    </source>
</evidence>
<feature type="compositionally biased region" description="Polar residues" evidence="2">
    <location>
        <begin position="84"/>
        <end position="96"/>
    </location>
</feature>
<keyword evidence="4" id="KW-1185">Reference proteome</keyword>